<dbReference type="InterPro" id="IPR011008">
    <property type="entry name" value="Dimeric_a/b-barrel"/>
</dbReference>
<evidence type="ECO:0000313" key="5">
    <source>
        <dbReference type="EMBL" id="QOJ93874.1"/>
    </source>
</evidence>
<dbReference type="SMART" id="SM00344">
    <property type="entry name" value="HTH_ASNC"/>
    <property type="match status" value="1"/>
</dbReference>
<feature type="domain" description="HTH asnC-type" evidence="4">
    <location>
        <begin position="4"/>
        <end position="66"/>
    </location>
</feature>
<dbReference type="GO" id="GO:0043565">
    <property type="term" value="F:sequence-specific DNA binding"/>
    <property type="evidence" value="ECO:0007669"/>
    <property type="project" value="InterPro"/>
</dbReference>
<keyword evidence="3" id="KW-0804">Transcription</keyword>
<dbReference type="Pfam" id="PF13412">
    <property type="entry name" value="HTH_24"/>
    <property type="match status" value="1"/>
</dbReference>
<keyword evidence="1" id="KW-0805">Transcription regulation</keyword>
<dbReference type="PROSITE" id="PS00519">
    <property type="entry name" value="HTH_ASNC_1"/>
    <property type="match status" value="1"/>
</dbReference>
<keyword evidence="2" id="KW-0238">DNA-binding</keyword>
<evidence type="ECO:0000259" key="4">
    <source>
        <dbReference type="PROSITE" id="PS50956"/>
    </source>
</evidence>
<dbReference type="Proteomes" id="UP000593847">
    <property type="component" value="Chromosome"/>
</dbReference>
<dbReference type="Gene3D" id="3.30.70.920">
    <property type="match status" value="1"/>
</dbReference>
<gene>
    <name evidence="5" type="ORF">ICN73_17030</name>
</gene>
<dbReference type="GO" id="GO:0043200">
    <property type="term" value="P:response to amino acid"/>
    <property type="evidence" value="ECO:0007669"/>
    <property type="project" value="TreeGrafter"/>
</dbReference>
<dbReference type="Pfam" id="PF01037">
    <property type="entry name" value="AsnC_trans_reg"/>
    <property type="match status" value="1"/>
</dbReference>
<name>A0A7L9GN91_9PSED</name>
<dbReference type="InterPro" id="IPR036390">
    <property type="entry name" value="WH_DNA-bd_sf"/>
</dbReference>
<dbReference type="InterPro" id="IPR019885">
    <property type="entry name" value="Tscrpt_reg_HTH_AsnC-type_CS"/>
</dbReference>
<reference evidence="5" key="1">
    <citation type="submission" date="2020-09" db="EMBL/GenBank/DDBJ databases">
        <title>Complete genome sequence of Pseudomonas taiwanensis CC, a plant growth-promoting and biotite-weathering strain.</title>
        <authorList>
            <person name="Cheng C."/>
        </authorList>
    </citation>
    <scope>NUCLEOTIDE SEQUENCE [LARGE SCALE GENOMIC DNA]</scope>
    <source>
        <strain evidence="5">WRS8</strain>
    </source>
</reference>
<dbReference type="EMBL" id="CP062699">
    <property type="protein sequence ID" value="QOJ93874.1"/>
    <property type="molecule type" value="Genomic_DNA"/>
</dbReference>
<dbReference type="PANTHER" id="PTHR30154:SF34">
    <property type="entry name" value="TRANSCRIPTIONAL REGULATOR AZLB"/>
    <property type="match status" value="1"/>
</dbReference>
<organism evidence="5 6">
    <name type="scientific">Pseudomonas taiwanensis</name>
    <dbReference type="NCBI Taxonomy" id="470150"/>
    <lineage>
        <taxon>Bacteria</taxon>
        <taxon>Pseudomonadati</taxon>
        <taxon>Pseudomonadota</taxon>
        <taxon>Gammaproteobacteria</taxon>
        <taxon>Pseudomonadales</taxon>
        <taxon>Pseudomonadaceae</taxon>
        <taxon>Pseudomonas</taxon>
    </lineage>
</organism>
<dbReference type="PROSITE" id="PS50956">
    <property type="entry name" value="HTH_ASNC_2"/>
    <property type="match status" value="1"/>
</dbReference>
<dbReference type="RefSeq" id="WP_192907718.1">
    <property type="nucleotide sequence ID" value="NZ_CP062699.1"/>
</dbReference>
<dbReference type="PRINTS" id="PR00033">
    <property type="entry name" value="HTHASNC"/>
</dbReference>
<dbReference type="Gene3D" id="1.10.10.10">
    <property type="entry name" value="Winged helix-like DNA-binding domain superfamily/Winged helix DNA-binding domain"/>
    <property type="match status" value="1"/>
</dbReference>
<dbReference type="InterPro" id="IPR036388">
    <property type="entry name" value="WH-like_DNA-bd_sf"/>
</dbReference>
<dbReference type="KEGG" id="ptai:ICN73_17030"/>
<dbReference type="SUPFAM" id="SSF46785">
    <property type="entry name" value="Winged helix' DNA-binding domain"/>
    <property type="match status" value="1"/>
</dbReference>
<protein>
    <submittedName>
        <fullName evidence="5">Lrp/AsnC family transcriptional regulator</fullName>
    </submittedName>
</protein>
<evidence type="ECO:0000256" key="2">
    <source>
        <dbReference type="ARBA" id="ARBA00023125"/>
    </source>
</evidence>
<evidence type="ECO:0000256" key="3">
    <source>
        <dbReference type="ARBA" id="ARBA00023163"/>
    </source>
</evidence>
<dbReference type="AlphaFoldDB" id="A0A7L9GN91"/>
<accession>A0A7L9GN91</accession>
<evidence type="ECO:0000313" key="6">
    <source>
        <dbReference type="Proteomes" id="UP000593847"/>
    </source>
</evidence>
<dbReference type="InterPro" id="IPR000485">
    <property type="entry name" value="AsnC-type_HTH_dom"/>
</dbReference>
<dbReference type="PANTHER" id="PTHR30154">
    <property type="entry name" value="LEUCINE-RESPONSIVE REGULATORY PROTEIN"/>
    <property type="match status" value="1"/>
</dbReference>
<dbReference type="GO" id="GO:0005829">
    <property type="term" value="C:cytosol"/>
    <property type="evidence" value="ECO:0007669"/>
    <property type="project" value="TreeGrafter"/>
</dbReference>
<sequence>MMGIDRIDRKILRCLAADGRRSWRELANDIGLSLTPTMRRVKRLEDDGYIMGYHAQLNEALISGAVSAYVFVTLESQAKERLVVFEREIAQAPQVMSCFQMTGDFDYILRVVVSDLNSYQQFLTETLTSIPGVSHIESSFSLKTVLHRLVPLL</sequence>
<dbReference type="SUPFAM" id="SSF54909">
    <property type="entry name" value="Dimeric alpha+beta barrel"/>
    <property type="match status" value="1"/>
</dbReference>
<keyword evidence="6" id="KW-1185">Reference proteome</keyword>
<evidence type="ECO:0000256" key="1">
    <source>
        <dbReference type="ARBA" id="ARBA00023015"/>
    </source>
</evidence>
<dbReference type="InterPro" id="IPR019887">
    <property type="entry name" value="Tscrpt_reg_AsnC/Lrp_C"/>
</dbReference>
<proteinExistence type="predicted"/>
<dbReference type="InterPro" id="IPR019888">
    <property type="entry name" value="Tscrpt_reg_AsnC-like"/>
</dbReference>